<evidence type="ECO:0000256" key="1">
    <source>
        <dbReference type="SAM" id="MobiDB-lite"/>
    </source>
</evidence>
<proteinExistence type="predicted"/>
<name>A0A834MJA6_RHYFE</name>
<keyword evidence="3" id="KW-1185">Reference proteome</keyword>
<dbReference type="Proteomes" id="UP000625711">
    <property type="component" value="Unassembled WGS sequence"/>
</dbReference>
<dbReference type="EMBL" id="JAACXV010000057">
    <property type="protein sequence ID" value="KAF7285311.1"/>
    <property type="molecule type" value="Genomic_DNA"/>
</dbReference>
<gene>
    <name evidence="2" type="ORF">GWI33_011104</name>
</gene>
<accession>A0A834MJA6</accession>
<comment type="caution">
    <text evidence="2">The sequence shown here is derived from an EMBL/GenBank/DDBJ whole genome shotgun (WGS) entry which is preliminary data.</text>
</comment>
<reference evidence="2" key="1">
    <citation type="submission" date="2020-08" db="EMBL/GenBank/DDBJ databases">
        <title>Genome sequencing and assembly of the red palm weevil Rhynchophorus ferrugineus.</title>
        <authorList>
            <person name="Dias G.B."/>
            <person name="Bergman C.M."/>
            <person name="Manee M."/>
        </authorList>
    </citation>
    <scope>NUCLEOTIDE SEQUENCE</scope>
    <source>
        <strain evidence="2">AA-2017</strain>
        <tissue evidence="2">Whole larva</tissue>
    </source>
</reference>
<feature type="compositionally biased region" description="Basic and acidic residues" evidence="1">
    <location>
        <begin position="59"/>
        <end position="71"/>
    </location>
</feature>
<protein>
    <submittedName>
        <fullName evidence="2">Uncharacterized protein</fullName>
    </submittedName>
</protein>
<evidence type="ECO:0000313" key="2">
    <source>
        <dbReference type="EMBL" id="KAF7285311.1"/>
    </source>
</evidence>
<evidence type="ECO:0000313" key="3">
    <source>
        <dbReference type="Proteomes" id="UP000625711"/>
    </source>
</evidence>
<feature type="region of interest" description="Disordered" evidence="1">
    <location>
        <begin position="59"/>
        <end position="78"/>
    </location>
</feature>
<organism evidence="2 3">
    <name type="scientific">Rhynchophorus ferrugineus</name>
    <name type="common">Red palm weevil</name>
    <name type="synonym">Curculio ferrugineus</name>
    <dbReference type="NCBI Taxonomy" id="354439"/>
    <lineage>
        <taxon>Eukaryota</taxon>
        <taxon>Metazoa</taxon>
        <taxon>Ecdysozoa</taxon>
        <taxon>Arthropoda</taxon>
        <taxon>Hexapoda</taxon>
        <taxon>Insecta</taxon>
        <taxon>Pterygota</taxon>
        <taxon>Neoptera</taxon>
        <taxon>Endopterygota</taxon>
        <taxon>Coleoptera</taxon>
        <taxon>Polyphaga</taxon>
        <taxon>Cucujiformia</taxon>
        <taxon>Curculionidae</taxon>
        <taxon>Dryophthorinae</taxon>
        <taxon>Rhynchophorus</taxon>
    </lineage>
</organism>
<feature type="region of interest" description="Disordered" evidence="1">
    <location>
        <begin position="1"/>
        <end position="45"/>
    </location>
</feature>
<sequence length="78" mass="8622">MTAPEGFHPPRRLEPPPGLNGQGVDARQSPLLRRPTPIPAGNDAGWALQNGLRRIKAEGERQVYGHSEFTRSRFGPPR</sequence>
<dbReference type="AlphaFoldDB" id="A0A834MJA6"/>